<organism evidence="6 7">
    <name type="scientific">Stigmatella aurantiaca</name>
    <dbReference type="NCBI Taxonomy" id="41"/>
    <lineage>
        <taxon>Bacteria</taxon>
        <taxon>Pseudomonadati</taxon>
        <taxon>Myxococcota</taxon>
        <taxon>Myxococcia</taxon>
        <taxon>Myxococcales</taxon>
        <taxon>Cystobacterineae</taxon>
        <taxon>Archangiaceae</taxon>
        <taxon>Stigmatella</taxon>
    </lineage>
</organism>
<dbReference type="Proteomes" id="UP000182719">
    <property type="component" value="Unassembled WGS sequence"/>
</dbReference>
<dbReference type="AlphaFoldDB" id="A0A1H7JVY0"/>
<evidence type="ECO:0000313" key="7">
    <source>
        <dbReference type="Proteomes" id="UP000182719"/>
    </source>
</evidence>
<sequence length="346" mass="37731">MATATQLSQRVLAGDIRAASRLMRNIDDGVQSATADLQALFPRTGRAYIIGITGSPGAGKSTLTDRLIARYRKQGKRVGVLAVDPTSPFTGGAILGDRIRMQEHATDPGVFIRSLATRGNLGGLSRATGDCIRVMDAMGQDIVLVETVGVGQDEIDIAQMAHTTIVVAVPGMGDDVQAIKAGILEVADLFAVNKADLDGADRMVRELRMMLELRHAVKAPAMDHDAHHRMVLAKAQGHHVEEPPSAREWEPPILKVVAARNQGIDELVEAVEQHRLFLDETGQRRDRERARAAMQFVALLRERLLRGALGRLERERGRLDEVASRIAERQADPYALAEELASQLSE</sequence>
<dbReference type="EMBL" id="FOAP01000002">
    <property type="protein sequence ID" value="SEK77907.1"/>
    <property type="molecule type" value="Genomic_DNA"/>
</dbReference>
<dbReference type="SUPFAM" id="SSF52540">
    <property type="entry name" value="P-loop containing nucleoside triphosphate hydrolases"/>
    <property type="match status" value="1"/>
</dbReference>
<dbReference type="Gene3D" id="3.40.50.300">
    <property type="entry name" value="P-loop containing nucleotide triphosphate hydrolases"/>
    <property type="match status" value="1"/>
</dbReference>
<reference evidence="7" key="1">
    <citation type="submission" date="2016-10" db="EMBL/GenBank/DDBJ databases">
        <authorList>
            <person name="Varghese N."/>
            <person name="Submissions S."/>
        </authorList>
    </citation>
    <scope>NUCLEOTIDE SEQUENCE [LARGE SCALE GENOMIC DNA]</scope>
    <source>
        <strain evidence="7">DSM 17044</strain>
    </source>
</reference>
<proteinExistence type="inferred from homology"/>
<dbReference type="CDD" id="cd03114">
    <property type="entry name" value="MMAA-like"/>
    <property type="match status" value="1"/>
</dbReference>
<keyword evidence="3" id="KW-0378">Hydrolase</keyword>
<keyword evidence="4" id="KW-0342">GTP-binding</keyword>
<keyword evidence="2" id="KW-0547">Nucleotide-binding</keyword>
<dbReference type="OrthoDB" id="9778292at2"/>
<keyword evidence="5" id="KW-0143">Chaperone</keyword>
<name>A0A1H7JVY0_STIAU</name>
<evidence type="ECO:0000256" key="1">
    <source>
        <dbReference type="ARBA" id="ARBA00009625"/>
    </source>
</evidence>
<dbReference type="GO" id="GO:0005525">
    <property type="term" value="F:GTP binding"/>
    <property type="evidence" value="ECO:0007669"/>
    <property type="project" value="UniProtKB-KW"/>
</dbReference>
<evidence type="ECO:0000256" key="3">
    <source>
        <dbReference type="ARBA" id="ARBA00022801"/>
    </source>
</evidence>
<dbReference type="InterPro" id="IPR027417">
    <property type="entry name" value="P-loop_NTPase"/>
</dbReference>
<dbReference type="InterPro" id="IPR052040">
    <property type="entry name" value="GTPase/Isobutyryl-CoA_mutase"/>
</dbReference>
<evidence type="ECO:0000256" key="4">
    <source>
        <dbReference type="ARBA" id="ARBA00023134"/>
    </source>
</evidence>
<evidence type="ECO:0000313" key="6">
    <source>
        <dbReference type="EMBL" id="SEK77907.1"/>
    </source>
</evidence>
<keyword evidence="6" id="KW-0808">Transferase</keyword>
<accession>A0A1H7JVY0</accession>
<evidence type="ECO:0000256" key="2">
    <source>
        <dbReference type="ARBA" id="ARBA00022741"/>
    </source>
</evidence>
<dbReference type="Pfam" id="PF03308">
    <property type="entry name" value="MeaB"/>
    <property type="match status" value="1"/>
</dbReference>
<keyword evidence="7" id="KW-1185">Reference proteome</keyword>
<dbReference type="PANTHER" id="PTHR43087:SF1">
    <property type="entry name" value="LAO_AO TRANSPORT SYSTEM ATPASE"/>
    <property type="match status" value="1"/>
</dbReference>
<comment type="similarity">
    <text evidence="1">Belongs to the SIMIBI class G3E GTPase family. ArgK/MeaB subfamily.</text>
</comment>
<keyword evidence="6" id="KW-0418">Kinase</keyword>
<dbReference type="RefSeq" id="WP_083423053.1">
    <property type="nucleotide sequence ID" value="NZ_FOAP01000002.1"/>
</dbReference>
<dbReference type="PANTHER" id="PTHR43087">
    <property type="entry name" value="LYSINE/ARGININE/ORNITHINE TRANSPORT SYSTEM KINASE"/>
    <property type="match status" value="1"/>
</dbReference>
<gene>
    <name evidence="6" type="ORF">SAMN05444354_102321</name>
</gene>
<evidence type="ECO:0000256" key="5">
    <source>
        <dbReference type="ARBA" id="ARBA00023186"/>
    </source>
</evidence>
<dbReference type="GO" id="GO:0003924">
    <property type="term" value="F:GTPase activity"/>
    <property type="evidence" value="ECO:0007669"/>
    <property type="project" value="InterPro"/>
</dbReference>
<protein>
    <submittedName>
        <fullName evidence="6">LAO/AO transport system kinase</fullName>
    </submittedName>
</protein>
<dbReference type="GO" id="GO:0016301">
    <property type="term" value="F:kinase activity"/>
    <property type="evidence" value="ECO:0007669"/>
    <property type="project" value="UniProtKB-KW"/>
</dbReference>
<dbReference type="NCBIfam" id="TIGR00750">
    <property type="entry name" value="lao"/>
    <property type="match status" value="1"/>
</dbReference>
<dbReference type="InterPro" id="IPR005129">
    <property type="entry name" value="GTPase_ArgK"/>
</dbReference>